<dbReference type="SMART" id="SM00245">
    <property type="entry name" value="TSPc"/>
    <property type="match status" value="1"/>
</dbReference>
<keyword evidence="2" id="KW-0645">Protease</keyword>
<keyword evidence="3" id="KW-0378">Hydrolase</keyword>
<dbReference type="NCBIfam" id="TIGR00225">
    <property type="entry name" value="prc"/>
    <property type="match status" value="1"/>
</dbReference>
<dbReference type="EMBL" id="KV784360">
    <property type="protein sequence ID" value="OEU14790.1"/>
    <property type="molecule type" value="Genomic_DNA"/>
</dbReference>
<dbReference type="InterPro" id="IPR005151">
    <property type="entry name" value="Tail-specific_protease"/>
</dbReference>
<dbReference type="SMART" id="SM00228">
    <property type="entry name" value="PDZ"/>
    <property type="match status" value="1"/>
</dbReference>
<sequence>MTPNQLLVDDVWREVSRQFVDPTFNGQGEEGWKQQRVKAIEQVSEFGPDETNLVYDAIRTMLNTLNDPYTRFLTPEQFETLTKAYATPSTTSIASSTSGIGVQLIDDNKANKNNNISYGGKVVVANTFANSPAERAGILPGDAILSIDGVDMIGVTADLVATNCRGETGTTVEIEIEHPIVEGSESSTSTPTSSSTSNKRQTVIVTRNPLTSTPVVEASTMVLPASSTNKNENGNSPRKVGILKINSFTKETEKLVRDELKKIIAEYQQQQQQQAVLSAIIIDLRGNLGGYMPAGVDVAKLFLPPRSRIISKIDRTGRATIYINDGVGSDTETQLYVVVDRSTASASEILAAALQDNKRAVVVSGESRTFGKGRIQNVSPLSSGSGIAITKAKYMTPNGRDIQSIGIAPDIRSD</sequence>
<evidence type="ECO:0000256" key="4">
    <source>
        <dbReference type="ARBA" id="ARBA00022825"/>
    </source>
</evidence>
<dbReference type="PANTHER" id="PTHR32060">
    <property type="entry name" value="TAIL-SPECIFIC PROTEASE"/>
    <property type="match status" value="1"/>
</dbReference>
<feature type="non-terminal residue" evidence="7">
    <location>
        <position position="414"/>
    </location>
</feature>
<dbReference type="InterPro" id="IPR004447">
    <property type="entry name" value="Peptidase_S41A"/>
</dbReference>
<comment type="similarity">
    <text evidence="1">Belongs to the peptidase S41A family.</text>
</comment>
<dbReference type="GO" id="GO:0006508">
    <property type="term" value="P:proteolysis"/>
    <property type="evidence" value="ECO:0007669"/>
    <property type="project" value="UniProtKB-KW"/>
</dbReference>
<evidence type="ECO:0000256" key="5">
    <source>
        <dbReference type="SAM" id="MobiDB-lite"/>
    </source>
</evidence>
<name>A0A1E7F9D4_9STRA</name>
<dbReference type="InterPro" id="IPR029045">
    <property type="entry name" value="ClpP/crotonase-like_dom_sf"/>
</dbReference>
<dbReference type="KEGG" id="fcy:FRACYDRAFT_158729"/>
<dbReference type="OrthoDB" id="43580at2759"/>
<feature type="compositionally biased region" description="Low complexity" evidence="5">
    <location>
        <begin position="184"/>
        <end position="197"/>
    </location>
</feature>
<dbReference type="SUPFAM" id="SSF52096">
    <property type="entry name" value="ClpP/crotonase"/>
    <property type="match status" value="1"/>
</dbReference>
<dbReference type="InParanoid" id="A0A1E7F9D4"/>
<evidence type="ECO:0000256" key="2">
    <source>
        <dbReference type="ARBA" id="ARBA00022670"/>
    </source>
</evidence>
<dbReference type="PANTHER" id="PTHR32060:SF22">
    <property type="entry name" value="CARBOXYL-TERMINAL-PROCESSING PEPTIDASE 3, CHLOROPLASTIC"/>
    <property type="match status" value="1"/>
</dbReference>
<dbReference type="Pfam" id="PF13180">
    <property type="entry name" value="PDZ_2"/>
    <property type="match status" value="1"/>
</dbReference>
<dbReference type="CDD" id="cd07560">
    <property type="entry name" value="Peptidase_S41_CPP"/>
    <property type="match status" value="1"/>
</dbReference>
<organism evidence="7 8">
    <name type="scientific">Fragilariopsis cylindrus CCMP1102</name>
    <dbReference type="NCBI Taxonomy" id="635003"/>
    <lineage>
        <taxon>Eukaryota</taxon>
        <taxon>Sar</taxon>
        <taxon>Stramenopiles</taxon>
        <taxon>Ochrophyta</taxon>
        <taxon>Bacillariophyta</taxon>
        <taxon>Bacillariophyceae</taxon>
        <taxon>Bacillariophycidae</taxon>
        <taxon>Bacillariales</taxon>
        <taxon>Bacillariaceae</taxon>
        <taxon>Fragilariopsis</taxon>
    </lineage>
</organism>
<evidence type="ECO:0000313" key="8">
    <source>
        <dbReference type="Proteomes" id="UP000095751"/>
    </source>
</evidence>
<evidence type="ECO:0000256" key="3">
    <source>
        <dbReference type="ARBA" id="ARBA00022801"/>
    </source>
</evidence>
<dbReference type="AlphaFoldDB" id="A0A1E7F9D4"/>
<keyword evidence="8" id="KW-1185">Reference proteome</keyword>
<dbReference type="PROSITE" id="PS50106">
    <property type="entry name" value="PDZ"/>
    <property type="match status" value="1"/>
</dbReference>
<dbReference type="Proteomes" id="UP000095751">
    <property type="component" value="Unassembled WGS sequence"/>
</dbReference>
<evidence type="ECO:0000256" key="1">
    <source>
        <dbReference type="ARBA" id="ARBA00009179"/>
    </source>
</evidence>
<gene>
    <name evidence="7" type="ORF">FRACYDRAFT_158729</name>
</gene>
<dbReference type="InterPro" id="IPR001478">
    <property type="entry name" value="PDZ"/>
</dbReference>
<dbReference type="Gene3D" id="3.90.226.10">
    <property type="entry name" value="2-enoyl-CoA Hydratase, Chain A, domain 1"/>
    <property type="match status" value="1"/>
</dbReference>
<dbReference type="Pfam" id="PF03572">
    <property type="entry name" value="Peptidase_S41"/>
    <property type="match status" value="1"/>
</dbReference>
<dbReference type="InterPro" id="IPR036034">
    <property type="entry name" value="PDZ_sf"/>
</dbReference>
<accession>A0A1E7F9D4</accession>
<evidence type="ECO:0000313" key="7">
    <source>
        <dbReference type="EMBL" id="OEU14790.1"/>
    </source>
</evidence>
<proteinExistence type="inferred from homology"/>
<dbReference type="Gene3D" id="3.30.750.44">
    <property type="match status" value="1"/>
</dbReference>
<feature type="region of interest" description="Disordered" evidence="5">
    <location>
        <begin position="178"/>
        <end position="201"/>
    </location>
</feature>
<dbReference type="Gene3D" id="2.30.42.10">
    <property type="match status" value="1"/>
</dbReference>
<dbReference type="GO" id="GO:0004175">
    <property type="term" value="F:endopeptidase activity"/>
    <property type="evidence" value="ECO:0007669"/>
    <property type="project" value="TreeGrafter"/>
</dbReference>
<dbReference type="GO" id="GO:0008236">
    <property type="term" value="F:serine-type peptidase activity"/>
    <property type="evidence" value="ECO:0007669"/>
    <property type="project" value="UniProtKB-KW"/>
</dbReference>
<dbReference type="SUPFAM" id="SSF50156">
    <property type="entry name" value="PDZ domain-like"/>
    <property type="match status" value="1"/>
</dbReference>
<evidence type="ECO:0000259" key="6">
    <source>
        <dbReference type="PROSITE" id="PS50106"/>
    </source>
</evidence>
<feature type="domain" description="PDZ" evidence="6">
    <location>
        <begin position="90"/>
        <end position="156"/>
    </location>
</feature>
<keyword evidence="4" id="KW-0720">Serine protease</keyword>
<protein>
    <submittedName>
        <fullName evidence="7">ClpP/crotonase</fullName>
    </submittedName>
</protein>
<reference evidence="7 8" key="1">
    <citation type="submission" date="2016-09" db="EMBL/GenBank/DDBJ databases">
        <title>Extensive genetic diversity and differential bi-allelic expression allows diatom success in the polar Southern Ocean.</title>
        <authorList>
            <consortium name="DOE Joint Genome Institute"/>
            <person name="Mock T."/>
            <person name="Otillar R.P."/>
            <person name="Strauss J."/>
            <person name="Dupont C."/>
            <person name="Frickenhaus S."/>
            <person name="Maumus F."/>
            <person name="Mcmullan M."/>
            <person name="Sanges R."/>
            <person name="Schmutz J."/>
            <person name="Toseland A."/>
            <person name="Valas R."/>
            <person name="Veluchamy A."/>
            <person name="Ward B.J."/>
            <person name="Allen A."/>
            <person name="Barry K."/>
            <person name="Falciatore A."/>
            <person name="Ferrante M."/>
            <person name="Fortunato A.E."/>
            <person name="Gloeckner G."/>
            <person name="Gruber A."/>
            <person name="Hipkin R."/>
            <person name="Janech M."/>
            <person name="Kroth P."/>
            <person name="Leese F."/>
            <person name="Lindquist E."/>
            <person name="Lyon B.R."/>
            <person name="Martin J."/>
            <person name="Mayer C."/>
            <person name="Parker M."/>
            <person name="Quesneville H."/>
            <person name="Raymond J."/>
            <person name="Uhlig C."/>
            <person name="Valentin K.U."/>
            <person name="Worden A.Z."/>
            <person name="Armbrust E.V."/>
            <person name="Bowler C."/>
            <person name="Green B."/>
            <person name="Moulton V."/>
            <person name="Van Oosterhout C."/>
            <person name="Grigoriev I."/>
        </authorList>
    </citation>
    <scope>NUCLEOTIDE SEQUENCE [LARGE SCALE GENOMIC DNA]</scope>
    <source>
        <strain evidence="7 8">CCMP1102</strain>
    </source>
</reference>